<feature type="domain" description="HTH luxR-type" evidence="6">
    <location>
        <begin position="149"/>
        <end position="213"/>
    </location>
</feature>
<keyword evidence="4" id="KW-0804">Transcription</keyword>
<dbReference type="AlphaFoldDB" id="A0A7K1TBI3"/>
<dbReference type="CDD" id="cd17535">
    <property type="entry name" value="REC_NarL-like"/>
    <property type="match status" value="1"/>
</dbReference>
<evidence type="ECO:0000256" key="5">
    <source>
        <dbReference type="PROSITE-ProRule" id="PRU00169"/>
    </source>
</evidence>
<evidence type="ECO:0000313" key="9">
    <source>
        <dbReference type="Proteomes" id="UP000441336"/>
    </source>
</evidence>
<dbReference type="PANTHER" id="PTHR43214:SF41">
    <property type="entry name" value="NITRATE_NITRITE RESPONSE REGULATOR PROTEIN NARP"/>
    <property type="match status" value="1"/>
</dbReference>
<dbReference type="CDD" id="cd06170">
    <property type="entry name" value="LuxR_C_like"/>
    <property type="match status" value="1"/>
</dbReference>
<dbReference type="PANTHER" id="PTHR43214">
    <property type="entry name" value="TWO-COMPONENT RESPONSE REGULATOR"/>
    <property type="match status" value="1"/>
</dbReference>
<reference evidence="8 9" key="1">
    <citation type="submission" date="2019-12" db="EMBL/GenBank/DDBJ databases">
        <title>Hymenobacter sp. HMF4947 Genome sequencing and assembly.</title>
        <authorList>
            <person name="Kang H."/>
            <person name="Cha I."/>
            <person name="Kim H."/>
            <person name="Joh K."/>
        </authorList>
    </citation>
    <scope>NUCLEOTIDE SEQUENCE [LARGE SCALE GENOMIC DNA]</scope>
    <source>
        <strain evidence="8 9">HMF4947</strain>
    </source>
</reference>
<dbReference type="PRINTS" id="PR00038">
    <property type="entry name" value="HTHLUXR"/>
</dbReference>
<dbReference type="SMART" id="SM00448">
    <property type="entry name" value="REC"/>
    <property type="match status" value="1"/>
</dbReference>
<dbReference type="Pfam" id="PF00196">
    <property type="entry name" value="GerE"/>
    <property type="match status" value="1"/>
</dbReference>
<gene>
    <name evidence="8" type="ORF">GO988_05450</name>
</gene>
<dbReference type="InterPro" id="IPR016032">
    <property type="entry name" value="Sig_transdc_resp-reg_C-effctor"/>
</dbReference>
<feature type="modified residue" description="4-aspartylphosphate" evidence="5">
    <location>
        <position position="63"/>
    </location>
</feature>
<keyword evidence="9" id="KW-1185">Reference proteome</keyword>
<dbReference type="GO" id="GO:0006355">
    <property type="term" value="P:regulation of DNA-templated transcription"/>
    <property type="evidence" value="ECO:0007669"/>
    <property type="project" value="InterPro"/>
</dbReference>
<dbReference type="PROSITE" id="PS00622">
    <property type="entry name" value="HTH_LUXR_1"/>
    <property type="match status" value="1"/>
</dbReference>
<evidence type="ECO:0000256" key="4">
    <source>
        <dbReference type="ARBA" id="ARBA00023163"/>
    </source>
</evidence>
<name>A0A7K1TBI3_9BACT</name>
<sequence>MSVPAPVPIQLAIIEDQPIVRKVLSTYFCEQPEFICGLVTSSVEELLAALANGAAPPRLVLSDINLPGGRSGIAGIALIREQVPQADVVLLTIYQEPELVFQALCAGAVGYLLKTTPLPGIKQALLDVLSGGAPMSPAVARHVVRYFRPAEPQTALTAREQQVVEGIEQGLSYKQIAEHLGVSLNTVRAHIRAVYEKLQVNSKSALMKRTWTK</sequence>
<dbReference type="GO" id="GO:0000160">
    <property type="term" value="P:phosphorelay signal transduction system"/>
    <property type="evidence" value="ECO:0007669"/>
    <property type="project" value="InterPro"/>
</dbReference>
<accession>A0A7K1TBI3</accession>
<protein>
    <submittedName>
        <fullName evidence="8">Response regulator</fullName>
    </submittedName>
</protein>
<evidence type="ECO:0000313" key="8">
    <source>
        <dbReference type="EMBL" id="MVN75766.1"/>
    </source>
</evidence>
<dbReference type="InterPro" id="IPR039420">
    <property type="entry name" value="WalR-like"/>
</dbReference>
<proteinExistence type="predicted"/>
<dbReference type="Gene3D" id="3.40.50.2300">
    <property type="match status" value="1"/>
</dbReference>
<dbReference type="InterPro" id="IPR000792">
    <property type="entry name" value="Tscrpt_reg_LuxR_C"/>
</dbReference>
<dbReference type="GO" id="GO:0003677">
    <property type="term" value="F:DNA binding"/>
    <property type="evidence" value="ECO:0007669"/>
    <property type="project" value="UniProtKB-KW"/>
</dbReference>
<dbReference type="PROSITE" id="PS50110">
    <property type="entry name" value="RESPONSE_REGULATORY"/>
    <property type="match status" value="1"/>
</dbReference>
<dbReference type="InterPro" id="IPR058245">
    <property type="entry name" value="NreC/VraR/RcsB-like_REC"/>
</dbReference>
<dbReference type="Pfam" id="PF00072">
    <property type="entry name" value="Response_reg"/>
    <property type="match status" value="1"/>
</dbReference>
<evidence type="ECO:0000256" key="2">
    <source>
        <dbReference type="ARBA" id="ARBA00023015"/>
    </source>
</evidence>
<keyword evidence="1 5" id="KW-0597">Phosphoprotein</keyword>
<evidence type="ECO:0000256" key="3">
    <source>
        <dbReference type="ARBA" id="ARBA00023125"/>
    </source>
</evidence>
<dbReference type="SMART" id="SM00421">
    <property type="entry name" value="HTH_LUXR"/>
    <property type="match status" value="1"/>
</dbReference>
<dbReference type="SUPFAM" id="SSF46894">
    <property type="entry name" value="C-terminal effector domain of the bipartite response regulators"/>
    <property type="match status" value="1"/>
</dbReference>
<dbReference type="EMBL" id="WQKZ01000001">
    <property type="protein sequence ID" value="MVN75766.1"/>
    <property type="molecule type" value="Genomic_DNA"/>
</dbReference>
<organism evidence="8 9">
    <name type="scientific">Hymenobacter ginkgonis</name>
    <dbReference type="NCBI Taxonomy" id="2682976"/>
    <lineage>
        <taxon>Bacteria</taxon>
        <taxon>Pseudomonadati</taxon>
        <taxon>Bacteroidota</taxon>
        <taxon>Cytophagia</taxon>
        <taxon>Cytophagales</taxon>
        <taxon>Hymenobacteraceae</taxon>
        <taxon>Hymenobacter</taxon>
    </lineage>
</organism>
<keyword evidence="3" id="KW-0238">DNA-binding</keyword>
<dbReference type="InterPro" id="IPR011006">
    <property type="entry name" value="CheY-like_superfamily"/>
</dbReference>
<keyword evidence="2" id="KW-0805">Transcription regulation</keyword>
<dbReference type="SUPFAM" id="SSF52172">
    <property type="entry name" value="CheY-like"/>
    <property type="match status" value="1"/>
</dbReference>
<feature type="domain" description="Response regulatory" evidence="7">
    <location>
        <begin position="10"/>
        <end position="129"/>
    </location>
</feature>
<evidence type="ECO:0000256" key="1">
    <source>
        <dbReference type="ARBA" id="ARBA00022553"/>
    </source>
</evidence>
<evidence type="ECO:0000259" key="7">
    <source>
        <dbReference type="PROSITE" id="PS50110"/>
    </source>
</evidence>
<dbReference type="PROSITE" id="PS50043">
    <property type="entry name" value="HTH_LUXR_2"/>
    <property type="match status" value="1"/>
</dbReference>
<dbReference type="Proteomes" id="UP000441336">
    <property type="component" value="Unassembled WGS sequence"/>
</dbReference>
<comment type="caution">
    <text evidence="8">The sequence shown here is derived from an EMBL/GenBank/DDBJ whole genome shotgun (WGS) entry which is preliminary data.</text>
</comment>
<evidence type="ECO:0000259" key="6">
    <source>
        <dbReference type="PROSITE" id="PS50043"/>
    </source>
</evidence>
<dbReference type="InterPro" id="IPR001789">
    <property type="entry name" value="Sig_transdc_resp-reg_receiver"/>
</dbReference>